<dbReference type="EC" id="5.1.99.4" evidence="2"/>
<keyword evidence="2" id="KW-0413">Isomerase</keyword>
<dbReference type="HOGENOM" id="CLU_033975_2_0_2"/>
<gene>
    <name evidence="2" type="primary">caiB</name>
    <name evidence="2" type="ordered locus">HFX_1860</name>
</gene>
<organism evidence="2 3">
    <name type="scientific">Haloferax mediterranei (strain ATCC 33500 / DSM 1411 / JCM 8866 / NBRC 14739 / NCIMB 2177 / R-4)</name>
    <name type="common">Halobacterium mediterranei</name>
    <dbReference type="NCBI Taxonomy" id="523841"/>
    <lineage>
        <taxon>Archaea</taxon>
        <taxon>Methanobacteriati</taxon>
        <taxon>Methanobacteriota</taxon>
        <taxon>Stenosarchaea group</taxon>
        <taxon>Halobacteria</taxon>
        <taxon>Halobacteriales</taxon>
        <taxon>Haloferacaceae</taxon>
        <taxon>Haloferax</taxon>
    </lineage>
</organism>
<dbReference type="InterPro" id="IPR044855">
    <property type="entry name" value="CoA-Trfase_III_dom3_sf"/>
</dbReference>
<dbReference type="eggNOG" id="arCOG02304">
    <property type="taxonomic scope" value="Archaea"/>
</dbReference>
<sequence length="411" mass="45400">MSDDSTMIPDKPLDGITVVDAASLYAGPLTAMMLGDFGAEVIKVEHPEYGDSLREFGDYPEELSWKWVNRNKKSVPLDLHEEDGQEIFKDLVADADVLVENFRPGTLEDWGIGWETLSALNETLVMVRVTGFGQTGPYKDRPGFGTLVEAMSGYAYSTGQADGPPTLPPTAMADSICALHSTYAAVMALYWRDVHDGSGQYIDSSILEAMFGMLGDHVIEYGQKEIDHERSGNRSSRTAPRNTYRTKDDRWVAISGSSQSIAERILRIVGGEELATDPRFRTMKDRLEHVEELDAIIAEWMSEHTRTEVIEIFEEHEAAIGPVNNMADIFRDQHFAERDAVIYIDGEDEESIPMRGVFPKLSATPGGVDHPGPSLGSHALSTITERTDRSEADVRRLAAEGVTTLGGETRD</sequence>
<dbReference type="InterPro" id="IPR003673">
    <property type="entry name" value="CoA-Trfase_fam_III"/>
</dbReference>
<dbReference type="Gene3D" id="3.40.50.10540">
    <property type="entry name" value="Crotonobetainyl-coa:carnitine coa-transferase, domain 1"/>
    <property type="match status" value="1"/>
</dbReference>
<evidence type="ECO:0000313" key="2">
    <source>
        <dbReference type="EMBL" id="AFK19558.2"/>
    </source>
</evidence>
<dbReference type="InterPro" id="IPR023606">
    <property type="entry name" value="CoA-Trfase_III_dom_1_sf"/>
</dbReference>
<proteinExistence type="predicted"/>
<evidence type="ECO:0000256" key="1">
    <source>
        <dbReference type="ARBA" id="ARBA00022679"/>
    </source>
</evidence>
<dbReference type="InterPro" id="IPR050483">
    <property type="entry name" value="CoA-transferase_III_domain"/>
</dbReference>
<dbReference type="Gene3D" id="3.30.1540.10">
    <property type="entry name" value="formyl-coa transferase, domain 3"/>
    <property type="match status" value="1"/>
</dbReference>
<dbReference type="STRING" id="523841.HFX_1860"/>
<dbReference type="Pfam" id="PF02515">
    <property type="entry name" value="CoA_transf_3"/>
    <property type="match status" value="1"/>
</dbReference>
<dbReference type="AlphaFoldDB" id="I3R5P8"/>
<dbReference type="KEGG" id="hme:HFX_1860"/>
<reference evidence="2 3" key="1">
    <citation type="journal article" date="2012" name="J. Bacteriol.">
        <title>Complete genome sequence of the metabolically versatile halophilic archaeon Haloferax mediterranei, a poly(3-hydroxybutyrate-co-3-hydroxyvalerate) producer.</title>
        <authorList>
            <person name="Han J."/>
            <person name="Zhang F."/>
            <person name="Hou J."/>
            <person name="Liu X."/>
            <person name="Li M."/>
            <person name="Liu H."/>
            <person name="Cai L."/>
            <person name="Zhang B."/>
            <person name="Chen Y."/>
            <person name="Zhou J."/>
            <person name="Hu S."/>
            <person name="Xiang H."/>
        </authorList>
    </citation>
    <scope>NUCLEOTIDE SEQUENCE [LARGE SCALE GENOMIC DNA]</scope>
    <source>
        <strain evidence="3">ATCC 33500 / DSM 1411 / JCM 8866 / NBRC 14739 / NCIMB 2177 / R-4</strain>
    </source>
</reference>
<dbReference type="GO" id="GO:0008410">
    <property type="term" value="F:CoA-transferase activity"/>
    <property type="evidence" value="ECO:0007669"/>
    <property type="project" value="TreeGrafter"/>
</dbReference>
<evidence type="ECO:0000313" key="3">
    <source>
        <dbReference type="Proteomes" id="UP000006469"/>
    </source>
</evidence>
<dbReference type="PANTHER" id="PTHR48207:SF3">
    <property type="entry name" value="SUCCINATE--HYDROXYMETHYLGLUTARATE COA-TRANSFERASE"/>
    <property type="match status" value="1"/>
</dbReference>
<dbReference type="GO" id="GO:0008111">
    <property type="term" value="F:alpha-methylacyl-CoA racemase activity"/>
    <property type="evidence" value="ECO:0007669"/>
    <property type="project" value="UniProtKB-EC"/>
</dbReference>
<name>I3R5P8_HALMT</name>
<dbReference type="EMBL" id="CP001868">
    <property type="protein sequence ID" value="AFK19558.2"/>
    <property type="molecule type" value="Genomic_DNA"/>
</dbReference>
<dbReference type="PANTHER" id="PTHR48207">
    <property type="entry name" value="SUCCINATE--HYDROXYMETHYLGLUTARATE COA-TRANSFERASE"/>
    <property type="match status" value="1"/>
</dbReference>
<protein>
    <submittedName>
        <fullName evidence="2">L-carnitine dehydratase/bile acid-inducible protein F / alpha-methylacyl-CoA racemase</fullName>
        <ecNumber evidence="2">5.1.99.4</ecNumber>
    </submittedName>
</protein>
<accession>I3R5P8</accession>
<dbReference type="SUPFAM" id="SSF89796">
    <property type="entry name" value="CoA-transferase family III (CaiB/BaiF)"/>
    <property type="match status" value="1"/>
</dbReference>
<dbReference type="Proteomes" id="UP000006469">
    <property type="component" value="Chromosome"/>
</dbReference>
<keyword evidence="1" id="KW-0808">Transferase</keyword>